<evidence type="ECO:0000313" key="2">
    <source>
        <dbReference type="Proteomes" id="UP000001557"/>
    </source>
</evidence>
<evidence type="ECO:0000313" key="1">
    <source>
        <dbReference type="EMBL" id="ABN63088.1"/>
    </source>
</evidence>
<dbReference type="Proteomes" id="UP000001557">
    <property type="component" value="Chromosome"/>
</dbReference>
<proteinExistence type="predicted"/>
<reference evidence="1 2" key="1">
    <citation type="submission" date="2007-02" db="EMBL/GenBank/DDBJ databases">
        <title>Complete sequence of chromosome of Shewanella baltica OS155.</title>
        <authorList>
            <consortium name="US DOE Joint Genome Institute"/>
            <person name="Copeland A."/>
            <person name="Lucas S."/>
            <person name="Lapidus A."/>
            <person name="Barry K."/>
            <person name="Detter J.C."/>
            <person name="Glavina del Rio T."/>
            <person name="Hammon N."/>
            <person name="Israni S."/>
            <person name="Dalin E."/>
            <person name="Tice H."/>
            <person name="Pitluck S."/>
            <person name="Sims D.R."/>
            <person name="Brettin T."/>
            <person name="Bruce D."/>
            <person name="Han C."/>
            <person name="Tapia R."/>
            <person name="Brainard J."/>
            <person name="Schmutz J."/>
            <person name="Larimer F."/>
            <person name="Land M."/>
            <person name="Hauser L."/>
            <person name="Kyrpides N."/>
            <person name="Mikhailova N."/>
            <person name="Brettar I."/>
            <person name="Klappenbach J."/>
            <person name="Konstantinidis K."/>
            <person name="Rodrigues J."/>
            <person name="Tiedje J."/>
            <person name="Richardson P."/>
        </authorList>
    </citation>
    <scope>NUCLEOTIDE SEQUENCE [LARGE SCALE GENOMIC DNA]</scope>
    <source>
        <strain evidence="2">OS155 / ATCC BAA-1091</strain>
    </source>
</reference>
<gene>
    <name evidence="1" type="ordered locus">Sbal_3613</name>
</gene>
<dbReference type="EMBL" id="CP000563">
    <property type="protein sequence ID" value="ABN63088.1"/>
    <property type="molecule type" value="Genomic_DNA"/>
</dbReference>
<dbReference type="RefSeq" id="WP_011847787.1">
    <property type="nucleotide sequence ID" value="NC_009052.1"/>
</dbReference>
<keyword evidence="2" id="KW-1185">Reference proteome</keyword>
<dbReference type="HOGENOM" id="CLU_1110796_0_0_6"/>
<dbReference type="OrthoDB" id="6272746at2"/>
<name>A3D8M5_SHEB5</name>
<sequence length="201" mass="22670">MFDPECLICCLEGGAACSVHGYVANRDDEPVTPELADSMRREEEAADPKVALLVAQANVLMMQAAALSKNTLPMCQVDLRRELATFYGFSTLDNFSRLQVGRIVELLRTQPELEALDNVSLVEIANKVVSRVILGDEGTLMLPRVCVDWFLGYLQMEEMRAERSIEVTRIDPVNQAKHIKRRDIYSQLRTNLARDIYHLDG</sequence>
<protein>
    <submittedName>
        <fullName evidence="1">Uncharacterized protein</fullName>
    </submittedName>
</protein>
<organism evidence="1 2">
    <name type="scientific">Shewanella baltica (strain OS155 / ATCC BAA-1091)</name>
    <dbReference type="NCBI Taxonomy" id="325240"/>
    <lineage>
        <taxon>Bacteria</taxon>
        <taxon>Pseudomonadati</taxon>
        <taxon>Pseudomonadota</taxon>
        <taxon>Gammaproteobacteria</taxon>
        <taxon>Alteromonadales</taxon>
        <taxon>Shewanellaceae</taxon>
        <taxon>Shewanella</taxon>
    </lineage>
</organism>
<accession>A3D8M5</accession>
<dbReference type="AlphaFoldDB" id="A3D8M5"/>
<dbReference type="STRING" id="325240.Sbal_3613"/>
<dbReference type="KEGG" id="sbl:Sbal_3613"/>